<dbReference type="EMBL" id="JAIQZJ010000002">
    <property type="protein sequence ID" value="MBZ5737623.1"/>
    <property type="molecule type" value="Genomic_DNA"/>
</dbReference>
<protein>
    <submittedName>
        <fullName evidence="2">Dihydrofolate reductase family protein</fullName>
    </submittedName>
</protein>
<organism evidence="2 3">
    <name type="scientific">Nocardioides mangrovi</name>
    <dbReference type="NCBI Taxonomy" id="2874580"/>
    <lineage>
        <taxon>Bacteria</taxon>
        <taxon>Bacillati</taxon>
        <taxon>Actinomycetota</taxon>
        <taxon>Actinomycetes</taxon>
        <taxon>Propionibacteriales</taxon>
        <taxon>Nocardioidaceae</taxon>
        <taxon>Nocardioides</taxon>
    </lineage>
</organism>
<keyword evidence="3" id="KW-1185">Reference proteome</keyword>
<reference evidence="2 3" key="1">
    <citation type="submission" date="2021-09" db="EMBL/GenBank/DDBJ databases">
        <title>Whole genome sequence of Nocardioides sp. GBK3QG-3.</title>
        <authorList>
            <person name="Tuo L."/>
        </authorList>
    </citation>
    <scope>NUCLEOTIDE SEQUENCE [LARGE SCALE GENOMIC DNA]</scope>
    <source>
        <strain evidence="2 3">GBK3QG-3</strain>
    </source>
</reference>
<evidence type="ECO:0000313" key="3">
    <source>
        <dbReference type="Proteomes" id="UP000780875"/>
    </source>
</evidence>
<evidence type="ECO:0000313" key="2">
    <source>
        <dbReference type="EMBL" id="MBZ5737623.1"/>
    </source>
</evidence>
<dbReference type="SUPFAM" id="SSF53597">
    <property type="entry name" value="Dihydrofolate reductase-like"/>
    <property type="match status" value="1"/>
</dbReference>
<dbReference type="InterPro" id="IPR024072">
    <property type="entry name" value="DHFR-like_dom_sf"/>
</dbReference>
<sequence length="184" mass="19661">MTTLTVVSFTTLDGVVEDPDGRGGTPYGGWAFRYGPEGIAGDKFRLGDLYDTGTLLFGRRTWEHFATLWPTRSGDFADAMNRARKVVLSSTAPDLSAWPNSHHRTGIDDLDGLGDIAVIGSVSVVRALAAAGRVDEYRLITFPVVLGQGGRLFDGVAELHLVSSEELGPTTYAVYRPAAISASA</sequence>
<evidence type="ECO:0000259" key="1">
    <source>
        <dbReference type="Pfam" id="PF01872"/>
    </source>
</evidence>
<dbReference type="Pfam" id="PF01872">
    <property type="entry name" value="RibD_C"/>
    <property type="match status" value="1"/>
</dbReference>
<dbReference type="RefSeq" id="WP_224121999.1">
    <property type="nucleotide sequence ID" value="NZ_JAIQZJ010000002.1"/>
</dbReference>
<accession>A0ABS7UAA4</accession>
<dbReference type="Proteomes" id="UP000780875">
    <property type="component" value="Unassembled WGS sequence"/>
</dbReference>
<dbReference type="InterPro" id="IPR002734">
    <property type="entry name" value="RibDG_C"/>
</dbReference>
<gene>
    <name evidence="2" type="ORF">K8U61_05565</name>
</gene>
<feature type="domain" description="Bacterial bifunctional deaminase-reductase C-terminal" evidence="1">
    <location>
        <begin position="112"/>
        <end position="170"/>
    </location>
</feature>
<comment type="caution">
    <text evidence="2">The sequence shown here is derived from an EMBL/GenBank/DDBJ whole genome shotgun (WGS) entry which is preliminary data.</text>
</comment>
<name>A0ABS7UAA4_9ACTN</name>
<dbReference type="Gene3D" id="3.40.430.10">
    <property type="entry name" value="Dihydrofolate Reductase, subunit A"/>
    <property type="match status" value="1"/>
</dbReference>
<proteinExistence type="predicted"/>